<keyword evidence="2" id="KW-0472">Membrane</keyword>
<evidence type="ECO:0000313" key="5">
    <source>
        <dbReference type="EMBL" id="BAO66361.1"/>
    </source>
</evidence>
<keyword evidence="2" id="KW-0812">Transmembrane</keyword>
<feature type="domain" description="SUF system FeS cluster assembly SufBD N-terminal" evidence="4">
    <location>
        <begin position="8"/>
        <end position="160"/>
    </location>
</feature>
<evidence type="ECO:0000313" key="6">
    <source>
        <dbReference type="Proteomes" id="UP000031659"/>
    </source>
</evidence>
<comment type="similarity">
    <text evidence="1">Belongs to the iron-sulfur cluster assembly SufBD family.</text>
</comment>
<dbReference type="InterPro" id="IPR055346">
    <property type="entry name" value="Fe-S_cluster_assembly_SufBD"/>
</dbReference>
<reference evidence="5 6" key="1">
    <citation type="journal article" date="2014" name="ISME J.">
        <title>Swapping symbionts in spittlebugs: evolutionary replacement of a reduced genome symbiont.</title>
        <authorList>
            <person name="Koga R."/>
            <person name="Moran N.A."/>
        </authorList>
    </citation>
    <scope>NUCLEOTIDE SEQUENCE [LARGE SCALE GENOMIC DNA]</scope>
    <source>
        <strain evidence="5 6">PSPU</strain>
    </source>
</reference>
<evidence type="ECO:0000259" key="3">
    <source>
        <dbReference type="Pfam" id="PF01458"/>
    </source>
</evidence>
<dbReference type="PANTHER" id="PTHR43575">
    <property type="entry name" value="PROTEIN ABCI7, CHLOROPLASTIC"/>
    <property type="match status" value="1"/>
</dbReference>
<proteinExistence type="inferred from homology"/>
<dbReference type="GO" id="GO:0016226">
    <property type="term" value="P:iron-sulfur cluster assembly"/>
    <property type="evidence" value="ECO:0007669"/>
    <property type="project" value="InterPro"/>
</dbReference>
<sequence length="434" mass="51762">MKFKKENINFNNYIYKYLNIIRNKSIKKINKNNLYLFEYEKWKNYDISSIIDYEYSFPIKEKESIYLKLLNKYVLDVDGFYLFFINGFYIYNFFKKKNKNFLSLNDIIINNKSYCNSNIEKYYGKSLSNNDNLNYFNFLFSKDGAYIYIPDGIFFKKNIYIIYIYNIRNDYSIINPRNLIILGKKTKAKIIEIHESLTNKIFMSNSVTEIFNEKKSYLDYIKIQNNLSFSYLKDNTLLTQKKNSYCSINTFSFEGRLLNNHINFFNCGNNSKFNFNGLTIIKNKSLNQIIDNKILINHLYTNCESNQTYKYILNGRSKGIFNGLIKVHKNANNINALQKNDNILISNKSFIYTKPELKIYANNVKCTHGCTIGKIDNEKIFYFRSRGIKKKIAKYILLFLFSKEILKKIKIYNLKIYIYNIIIYKLKILNLNLI</sequence>
<dbReference type="RefSeq" id="WP_041093981.1">
    <property type="nucleotide sequence ID" value="NZ_AP013293.1"/>
</dbReference>
<dbReference type="InterPro" id="IPR045595">
    <property type="entry name" value="SufBD_N"/>
</dbReference>
<gene>
    <name evidence="5" type="primary">sufD</name>
    <name evidence="5" type="ORF">SMPSPU_212</name>
</gene>
<dbReference type="KEGG" id="smup:SMPSPU_212"/>
<dbReference type="PANTHER" id="PTHR43575:SF1">
    <property type="entry name" value="PROTEIN ABCI7, CHLOROPLASTIC"/>
    <property type="match status" value="1"/>
</dbReference>
<organism evidence="5 6">
    <name type="scientific">Candidatus Karelsulcia muelleri PSPU</name>
    <dbReference type="NCBI Taxonomy" id="1189303"/>
    <lineage>
        <taxon>Bacteria</taxon>
        <taxon>Pseudomonadati</taxon>
        <taxon>Bacteroidota</taxon>
        <taxon>Flavobacteriia</taxon>
        <taxon>Flavobacteriales</taxon>
        <taxon>Candidatus Karelsulcia</taxon>
    </lineage>
</organism>
<dbReference type="Proteomes" id="UP000031659">
    <property type="component" value="Chromosome"/>
</dbReference>
<dbReference type="AlphaFoldDB" id="A0AAD1AZK9"/>
<keyword evidence="2" id="KW-1133">Transmembrane helix</keyword>
<dbReference type="Pfam" id="PF01458">
    <property type="entry name" value="SUFBD_core"/>
    <property type="match status" value="1"/>
</dbReference>
<feature type="domain" description="SUF system FeS cluster assembly SufBD core" evidence="3">
    <location>
        <begin position="171"/>
        <end position="398"/>
    </location>
</feature>
<evidence type="ECO:0000259" key="4">
    <source>
        <dbReference type="Pfam" id="PF19295"/>
    </source>
</evidence>
<dbReference type="InterPro" id="IPR037284">
    <property type="entry name" value="SUF_FeS_clus_asmbl_SufBD_sf"/>
</dbReference>
<evidence type="ECO:0000256" key="2">
    <source>
        <dbReference type="SAM" id="Phobius"/>
    </source>
</evidence>
<name>A0AAD1AZK9_9FLAO</name>
<feature type="transmembrane region" description="Helical" evidence="2">
    <location>
        <begin position="73"/>
        <end position="94"/>
    </location>
</feature>
<evidence type="ECO:0000256" key="1">
    <source>
        <dbReference type="ARBA" id="ARBA00043967"/>
    </source>
</evidence>
<accession>A0AAD1AZK9</accession>
<dbReference type="SUPFAM" id="SSF101960">
    <property type="entry name" value="Stabilizer of iron transporter SufD"/>
    <property type="match status" value="1"/>
</dbReference>
<dbReference type="InterPro" id="IPR000825">
    <property type="entry name" value="SUF_FeS_clus_asmbl_SufBD_core"/>
</dbReference>
<dbReference type="EMBL" id="AP013293">
    <property type="protein sequence ID" value="BAO66361.1"/>
    <property type="molecule type" value="Genomic_DNA"/>
</dbReference>
<protein>
    <submittedName>
        <fullName evidence="5">FeS assembly protein SufD</fullName>
    </submittedName>
</protein>
<dbReference type="Pfam" id="PF19295">
    <property type="entry name" value="SufBD_N"/>
    <property type="match status" value="1"/>
</dbReference>